<comment type="caution">
    <text evidence="3">The sequence shown here is derived from an EMBL/GenBank/DDBJ whole genome shotgun (WGS) entry which is preliminary data.</text>
</comment>
<comment type="similarity">
    <text evidence="1">Belongs to the peptidase C19 family.</text>
</comment>
<dbReference type="Gene3D" id="3.90.70.10">
    <property type="entry name" value="Cysteine proteinases"/>
    <property type="match status" value="1"/>
</dbReference>
<sequence length="128" mass="13874">MGKSPHGHPLIFHKEVNQHHYSLAAVAVGLGVGVAGLCKALHSGFTIPWISPMKFFSESERVYYVGGLQNLGNNCFLNVILQALASCDGFISFVDYLLEIDGALPEEKAERMPLIFALSSLLEGSIVL</sequence>
<dbReference type="GO" id="GO:0004843">
    <property type="term" value="F:cysteine-type deubiquitinase activity"/>
    <property type="evidence" value="ECO:0007669"/>
    <property type="project" value="InterPro"/>
</dbReference>
<dbReference type="Pfam" id="PF00443">
    <property type="entry name" value="UCH"/>
    <property type="match status" value="1"/>
</dbReference>
<gene>
    <name evidence="3" type="primary">ga20347</name>
    <name evidence="3" type="ORF">PR202_ga20347</name>
</gene>
<proteinExistence type="inferred from homology"/>
<feature type="domain" description="USP" evidence="2">
    <location>
        <begin position="66"/>
        <end position="128"/>
    </location>
</feature>
<dbReference type="Proteomes" id="UP001054889">
    <property type="component" value="Unassembled WGS sequence"/>
</dbReference>
<organism evidence="3 4">
    <name type="scientific">Eleusine coracana subsp. coracana</name>
    <dbReference type="NCBI Taxonomy" id="191504"/>
    <lineage>
        <taxon>Eukaryota</taxon>
        <taxon>Viridiplantae</taxon>
        <taxon>Streptophyta</taxon>
        <taxon>Embryophyta</taxon>
        <taxon>Tracheophyta</taxon>
        <taxon>Spermatophyta</taxon>
        <taxon>Magnoliopsida</taxon>
        <taxon>Liliopsida</taxon>
        <taxon>Poales</taxon>
        <taxon>Poaceae</taxon>
        <taxon>PACMAD clade</taxon>
        <taxon>Chloridoideae</taxon>
        <taxon>Cynodonteae</taxon>
        <taxon>Eleusininae</taxon>
        <taxon>Eleusine</taxon>
    </lineage>
</organism>
<evidence type="ECO:0000259" key="2">
    <source>
        <dbReference type="PROSITE" id="PS50235"/>
    </source>
</evidence>
<dbReference type="EMBL" id="BQKI01000009">
    <property type="protein sequence ID" value="GJN02951.1"/>
    <property type="molecule type" value="Genomic_DNA"/>
</dbReference>
<accession>A0AAV5CXN6</accession>
<name>A0AAV5CXN6_ELECO</name>
<reference evidence="3" key="2">
    <citation type="submission" date="2021-12" db="EMBL/GenBank/DDBJ databases">
        <title>Resequencing data analysis of finger millet.</title>
        <authorList>
            <person name="Hatakeyama M."/>
            <person name="Aluri S."/>
            <person name="Balachadran M.T."/>
            <person name="Sivarajan S.R."/>
            <person name="Poveda L."/>
            <person name="Shimizu-Inatsugi R."/>
            <person name="Schlapbach R."/>
            <person name="Sreeman S.M."/>
            <person name="Shimizu K.K."/>
        </authorList>
    </citation>
    <scope>NUCLEOTIDE SEQUENCE</scope>
</reference>
<dbReference type="PROSITE" id="PS00972">
    <property type="entry name" value="USP_1"/>
    <property type="match status" value="1"/>
</dbReference>
<protein>
    <recommendedName>
        <fullName evidence="2">USP domain-containing protein</fullName>
    </recommendedName>
</protein>
<dbReference type="InterPro" id="IPR028889">
    <property type="entry name" value="USP"/>
</dbReference>
<reference evidence="3" key="1">
    <citation type="journal article" date="2018" name="DNA Res.">
        <title>Multiple hybrid de novo genome assembly of finger millet, an orphan allotetraploid crop.</title>
        <authorList>
            <person name="Hatakeyama M."/>
            <person name="Aluri S."/>
            <person name="Balachadran M.T."/>
            <person name="Sivarajan S.R."/>
            <person name="Patrignani A."/>
            <person name="Gruter S."/>
            <person name="Poveda L."/>
            <person name="Shimizu-Inatsugi R."/>
            <person name="Baeten J."/>
            <person name="Francoijs K.J."/>
            <person name="Nataraja K.N."/>
            <person name="Reddy Y.A.N."/>
            <person name="Phadnis S."/>
            <person name="Ravikumar R.L."/>
            <person name="Schlapbach R."/>
            <person name="Sreeman S.M."/>
            <person name="Shimizu K.K."/>
        </authorList>
    </citation>
    <scope>NUCLEOTIDE SEQUENCE</scope>
</reference>
<keyword evidence="4" id="KW-1185">Reference proteome</keyword>
<dbReference type="AlphaFoldDB" id="A0AAV5CXN6"/>
<evidence type="ECO:0000256" key="1">
    <source>
        <dbReference type="ARBA" id="ARBA00009085"/>
    </source>
</evidence>
<dbReference type="GO" id="GO:0016579">
    <property type="term" value="P:protein deubiquitination"/>
    <property type="evidence" value="ECO:0007669"/>
    <property type="project" value="InterPro"/>
</dbReference>
<evidence type="ECO:0000313" key="3">
    <source>
        <dbReference type="EMBL" id="GJN02951.1"/>
    </source>
</evidence>
<dbReference type="InterPro" id="IPR001394">
    <property type="entry name" value="Peptidase_C19_UCH"/>
</dbReference>
<dbReference type="SUPFAM" id="SSF54001">
    <property type="entry name" value="Cysteine proteinases"/>
    <property type="match status" value="1"/>
</dbReference>
<dbReference type="PROSITE" id="PS50235">
    <property type="entry name" value="USP_3"/>
    <property type="match status" value="1"/>
</dbReference>
<dbReference type="InterPro" id="IPR018200">
    <property type="entry name" value="USP_CS"/>
</dbReference>
<evidence type="ECO:0000313" key="4">
    <source>
        <dbReference type="Proteomes" id="UP001054889"/>
    </source>
</evidence>
<dbReference type="InterPro" id="IPR038765">
    <property type="entry name" value="Papain-like_cys_pep_sf"/>
</dbReference>